<dbReference type="InterPro" id="IPR002823">
    <property type="entry name" value="DUF112_TM"/>
</dbReference>
<comment type="caution">
    <text evidence="3">The sequence shown here is derived from an EMBL/GenBank/DDBJ whole genome shotgun (WGS) entry which is preliminary data.</text>
</comment>
<dbReference type="PANTHER" id="PTHR42204">
    <property type="entry name" value="INTEGRAL MEMBRANE PROTEIN"/>
    <property type="match status" value="1"/>
</dbReference>
<dbReference type="RefSeq" id="WP_012766052.1">
    <property type="nucleotide sequence ID" value="NZ_LGFD01000008.1"/>
</dbReference>
<organism evidence="3 4">
    <name type="scientific">Thermococcus sibiricus</name>
    <dbReference type="NCBI Taxonomy" id="172049"/>
    <lineage>
        <taxon>Archaea</taxon>
        <taxon>Methanobacteriati</taxon>
        <taxon>Methanobacteriota</taxon>
        <taxon>Thermococci</taxon>
        <taxon>Thermococcales</taxon>
        <taxon>Thermococcaceae</taxon>
        <taxon>Thermococcus</taxon>
    </lineage>
</organism>
<dbReference type="EMBL" id="LGFD01000008">
    <property type="protein sequence ID" value="KUK18124.1"/>
    <property type="molecule type" value="Genomic_DNA"/>
</dbReference>
<reference evidence="4" key="1">
    <citation type="journal article" date="2015" name="MBio">
        <title>Genome-Resolved Metagenomic Analysis Reveals Roles for Candidate Phyla and Other Microbial Community Members in Biogeochemical Transformations in Oil Reservoirs.</title>
        <authorList>
            <person name="Hu P."/>
            <person name="Tom L."/>
            <person name="Singh A."/>
            <person name="Thomas B.C."/>
            <person name="Baker B.J."/>
            <person name="Piceno Y.M."/>
            <person name="Andersen G.L."/>
            <person name="Banfield J.F."/>
        </authorList>
    </citation>
    <scope>NUCLEOTIDE SEQUENCE [LARGE SCALE GENOMIC DNA]</scope>
</reference>
<name>A0A101EMZ9_9EURY</name>
<keyword evidence="1" id="KW-0472">Membrane</keyword>
<dbReference type="GeneID" id="8094987"/>
<feature type="transmembrane region" description="Helical" evidence="1">
    <location>
        <begin position="349"/>
        <end position="367"/>
    </location>
</feature>
<feature type="domain" description="DUF112" evidence="2">
    <location>
        <begin position="5"/>
        <end position="373"/>
    </location>
</feature>
<dbReference type="OMA" id="FVGCAML"/>
<dbReference type="Proteomes" id="UP000053911">
    <property type="component" value="Unassembled WGS sequence"/>
</dbReference>
<gene>
    <name evidence="3" type="ORF">XD54_0631</name>
</gene>
<dbReference type="AlphaFoldDB" id="A0A101EMZ9"/>
<evidence type="ECO:0000313" key="3">
    <source>
        <dbReference type="EMBL" id="KUK18124.1"/>
    </source>
</evidence>
<evidence type="ECO:0000256" key="1">
    <source>
        <dbReference type="SAM" id="Phobius"/>
    </source>
</evidence>
<protein>
    <recommendedName>
        <fullName evidence="2">DUF112 domain-containing protein</fullName>
    </recommendedName>
</protein>
<feature type="transmembrane region" description="Helical" evidence="1">
    <location>
        <begin position="170"/>
        <end position="187"/>
    </location>
</feature>
<evidence type="ECO:0000259" key="2">
    <source>
        <dbReference type="Pfam" id="PF01970"/>
    </source>
</evidence>
<feature type="transmembrane region" description="Helical" evidence="1">
    <location>
        <begin position="207"/>
        <end position="227"/>
    </location>
</feature>
<feature type="transmembrane region" description="Helical" evidence="1">
    <location>
        <begin position="145"/>
        <end position="164"/>
    </location>
</feature>
<dbReference type="Pfam" id="PF01970">
    <property type="entry name" value="TctA"/>
    <property type="match status" value="1"/>
</dbReference>
<keyword evidence="1" id="KW-0812">Transmembrane</keyword>
<dbReference type="PANTHER" id="PTHR42204:SF1">
    <property type="entry name" value="INTEGRAL MEMBRANE PROTEIN"/>
    <property type="match status" value="1"/>
</dbReference>
<proteinExistence type="predicted"/>
<feature type="transmembrane region" description="Helical" evidence="1">
    <location>
        <begin position="291"/>
        <end position="311"/>
    </location>
</feature>
<keyword evidence="1" id="KW-1133">Transmembrane helix</keyword>
<sequence length="383" mass="41344">MLRELILGMLGGTLTGLTPSLHVNTLASLINNLDFPLEGFSFVVLAYAMGLTHTFLDAFPSTFFGVPDEGTALSVLPAHRLALQGKGLEVINLSLRASLLAAIFSIALIPLYLIIAPYYTPEIGRAIVFFLAFLIVVTEKGIKKLYALFVLLLAGALGIVSDLLPLREPFYHLFVGLFGVPAILLSLDNNNKISGGNDTIEMSQSQLVGFSFLGTIFGMMASLLPTFTSSQAALIGSFIARSERTFLTITFAVNTANFVFGLGNFYSTGKTRNGILVLIRELYYPISLQEFLILLLATLAVAAIVNLYGLWLSKKLVTLIERIDYRTLNALILTTTVLGSLFLDGLFGLLVLIAATLVGLTAVFLGVKRTACMGVLMLKVMLG</sequence>
<dbReference type="PATRIC" id="fig|172049.5.peg.1402"/>
<feature type="transmembrane region" description="Helical" evidence="1">
    <location>
        <begin position="93"/>
        <end position="116"/>
    </location>
</feature>
<feature type="transmembrane region" description="Helical" evidence="1">
    <location>
        <begin position="122"/>
        <end position="138"/>
    </location>
</feature>
<accession>A0A101EMZ9</accession>
<evidence type="ECO:0000313" key="4">
    <source>
        <dbReference type="Proteomes" id="UP000053911"/>
    </source>
</evidence>